<evidence type="ECO:0000313" key="3">
    <source>
        <dbReference type="Proteomes" id="UP001418222"/>
    </source>
</evidence>
<comment type="caution">
    <text evidence="2">The sequence shown here is derived from an EMBL/GenBank/DDBJ whole genome shotgun (WGS) entry which is preliminary data.</text>
</comment>
<sequence length="228" mass="26235">MYLAGVKPRKILTALKQRDPSNKTVLRTIYNERVKMQLKELQGGTQMQFLYKCITDSGYVSFNKVAKDSGNLECLFFAHPISKQLTKMFPTVFIMDCTYKTNRFRMPLLCIVGVTSTNQTFYSAFAFISNETQSSYVWALDCFRSFFNEHSLPQVIVTDREIALMNVVAVLFPKAKNILCKVHISRNILAKCKKISKVVRNGKIFCLYGNILWMRTHIKNLNIVLTLC</sequence>
<dbReference type="EMBL" id="JBBWWQ010000014">
    <property type="protein sequence ID" value="KAK8930849.1"/>
    <property type="molecule type" value="Genomic_DNA"/>
</dbReference>
<dbReference type="Pfam" id="PF10551">
    <property type="entry name" value="MULE"/>
    <property type="match status" value="1"/>
</dbReference>
<feature type="domain" description="MULE transposase" evidence="1">
    <location>
        <begin position="93"/>
        <end position="187"/>
    </location>
</feature>
<protein>
    <recommendedName>
        <fullName evidence="1">MULE transposase domain-containing protein</fullName>
    </recommendedName>
</protein>
<evidence type="ECO:0000313" key="2">
    <source>
        <dbReference type="EMBL" id="KAK8930849.1"/>
    </source>
</evidence>
<dbReference type="PANTHER" id="PTHR31569:SF4">
    <property type="entry name" value="SWIM-TYPE DOMAIN-CONTAINING PROTEIN"/>
    <property type="match status" value="1"/>
</dbReference>
<reference evidence="2 3" key="1">
    <citation type="journal article" date="2022" name="Nat. Plants">
        <title>Genomes of leafy and leafless Platanthera orchids illuminate the evolution of mycoheterotrophy.</title>
        <authorList>
            <person name="Li M.H."/>
            <person name="Liu K.W."/>
            <person name="Li Z."/>
            <person name="Lu H.C."/>
            <person name="Ye Q.L."/>
            <person name="Zhang D."/>
            <person name="Wang J.Y."/>
            <person name="Li Y.F."/>
            <person name="Zhong Z.M."/>
            <person name="Liu X."/>
            <person name="Yu X."/>
            <person name="Liu D.K."/>
            <person name="Tu X.D."/>
            <person name="Liu B."/>
            <person name="Hao Y."/>
            <person name="Liao X.Y."/>
            <person name="Jiang Y.T."/>
            <person name="Sun W.H."/>
            <person name="Chen J."/>
            <person name="Chen Y.Q."/>
            <person name="Ai Y."/>
            <person name="Zhai J.W."/>
            <person name="Wu S.S."/>
            <person name="Zhou Z."/>
            <person name="Hsiao Y.Y."/>
            <person name="Wu W.L."/>
            <person name="Chen Y.Y."/>
            <person name="Lin Y.F."/>
            <person name="Hsu J.L."/>
            <person name="Li C.Y."/>
            <person name="Wang Z.W."/>
            <person name="Zhao X."/>
            <person name="Zhong W.Y."/>
            <person name="Ma X.K."/>
            <person name="Ma L."/>
            <person name="Huang J."/>
            <person name="Chen G.Z."/>
            <person name="Huang M.Z."/>
            <person name="Huang L."/>
            <person name="Peng D.H."/>
            <person name="Luo Y.B."/>
            <person name="Zou S.Q."/>
            <person name="Chen S.P."/>
            <person name="Lan S."/>
            <person name="Tsai W.C."/>
            <person name="Van de Peer Y."/>
            <person name="Liu Z.J."/>
        </authorList>
    </citation>
    <scope>NUCLEOTIDE SEQUENCE [LARGE SCALE GENOMIC DNA]</scope>
    <source>
        <strain evidence="2">Lor287</strain>
    </source>
</reference>
<dbReference type="InterPro" id="IPR052579">
    <property type="entry name" value="Zinc_finger_SWIM"/>
</dbReference>
<gene>
    <name evidence="2" type="ORF">KSP39_PZI016804</name>
</gene>
<dbReference type="PANTHER" id="PTHR31569">
    <property type="entry name" value="SWIM-TYPE DOMAIN-CONTAINING PROTEIN"/>
    <property type="match status" value="1"/>
</dbReference>
<accession>A0AAP0G0K9</accession>
<name>A0AAP0G0K9_9ASPA</name>
<proteinExistence type="predicted"/>
<keyword evidence="3" id="KW-1185">Reference proteome</keyword>
<organism evidence="2 3">
    <name type="scientific">Platanthera zijinensis</name>
    <dbReference type="NCBI Taxonomy" id="2320716"/>
    <lineage>
        <taxon>Eukaryota</taxon>
        <taxon>Viridiplantae</taxon>
        <taxon>Streptophyta</taxon>
        <taxon>Embryophyta</taxon>
        <taxon>Tracheophyta</taxon>
        <taxon>Spermatophyta</taxon>
        <taxon>Magnoliopsida</taxon>
        <taxon>Liliopsida</taxon>
        <taxon>Asparagales</taxon>
        <taxon>Orchidaceae</taxon>
        <taxon>Orchidoideae</taxon>
        <taxon>Orchideae</taxon>
        <taxon>Orchidinae</taxon>
        <taxon>Platanthera</taxon>
    </lineage>
</organism>
<dbReference type="AlphaFoldDB" id="A0AAP0G0K9"/>
<dbReference type="InterPro" id="IPR018289">
    <property type="entry name" value="MULE_transposase_dom"/>
</dbReference>
<evidence type="ECO:0000259" key="1">
    <source>
        <dbReference type="Pfam" id="PF10551"/>
    </source>
</evidence>
<dbReference type="Proteomes" id="UP001418222">
    <property type="component" value="Unassembled WGS sequence"/>
</dbReference>